<name>A0A179H5C8_PURLI</name>
<reference evidence="2 3" key="1">
    <citation type="submission" date="2016-01" db="EMBL/GenBank/DDBJ databases">
        <title>Biosynthesis of antibiotic leucinostatins and their inhibition on Phytophthora in bio-control Purpureocillium lilacinum.</title>
        <authorList>
            <person name="Wang G."/>
            <person name="Liu Z."/>
            <person name="Lin R."/>
            <person name="Li E."/>
            <person name="Mao Z."/>
            <person name="Ling J."/>
            <person name="Yin W."/>
            <person name="Xie B."/>
        </authorList>
    </citation>
    <scope>NUCLEOTIDE SEQUENCE [LARGE SCALE GENOMIC DNA]</scope>
    <source>
        <strain evidence="2">PLBJ-1</strain>
    </source>
</reference>
<accession>A0A179H5C8</accession>
<feature type="compositionally biased region" description="Polar residues" evidence="1">
    <location>
        <begin position="55"/>
        <end position="68"/>
    </location>
</feature>
<evidence type="ECO:0000313" key="3">
    <source>
        <dbReference type="Proteomes" id="UP000078240"/>
    </source>
</evidence>
<evidence type="ECO:0000313" key="2">
    <source>
        <dbReference type="EMBL" id="OAQ84780.1"/>
    </source>
</evidence>
<protein>
    <submittedName>
        <fullName evidence="2">Uncharacterized protein</fullName>
    </submittedName>
</protein>
<dbReference type="AlphaFoldDB" id="A0A179H5C8"/>
<evidence type="ECO:0000256" key="1">
    <source>
        <dbReference type="SAM" id="MobiDB-lite"/>
    </source>
</evidence>
<sequence>MNATEAFARPKRHSCFMLARGRDDAVLPSSGFLESNRTEPAAISCAVVNRRTKPKPSSTPTHAQTRTSSPRRRREWTTAAPFPPRRSPLAGAASHRAVHLLGCCHFRCGEVSLFFGPRSHAPGPRVPCRFRLPFAVALCQEVDGRPTTTAAAGETLRRPNEPRTSVAHDNDVASAETLGAARPNLDLTQSPAADWDTDAFTPSLPVIPGA</sequence>
<dbReference type="EMBL" id="LSBH01000002">
    <property type="protein sequence ID" value="OAQ84780.1"/>
    <property type="molecule type" value="Genomic_DNA"/>
</dbReference>
<gene>
    <name evidence="2" type="ORF">VFPBJ_03548</name>
</gene>
<dbReference type="Proteomes" id="UP000078240">
    <property type="component" value="Unassembled WGS sequence"/>
</dbReference>
<feature type="compositionally biased region" description="Basic and acidic residues" evidence="1">
    <location>
        <begin position="155"/>
        <end position="171"/>
    </location>
</feature>
<organism evidence="2 3">
    <name type="scientific">Purpureocillium lilacinum</name>
    <name type="common">Paecilomyces lilacinus</name>
    <dbReference type="NCBI Taxonomy" id="33203"/>
    <lineage>
        <taxon>Eukaryota</taxon>
        <taxon>Fungi</taxon>
        <taxon>Dikarya</taxon>
        <taxon>Ascomycota</taxon>
        <taxon>Pezizomycotina</taxon>
        <taxon>Sordariomycetes</taxon>
        <taxon>Hypocreomycetidae</taxon>
        <taxon>Hypocreales</taxon>
        <taxon>Ophiocordycipitaceae</taxon>
        <taxon>Purpureocillium</taxon>
    </lineage>
</organism>
<comment type="caution">
    <text evidence="2">The sequence shown here is derived from an EMBL/GenBank/DDBJ whole genome shotgun (WGS) entry which is preliminary data.</text>
</comment>
<feature type="region of interest" description="Disordered" evidence="1">
    <location>
        <begin position="48"/>
        <end position="88"/>
    </location>
</feature>
<proteinExistence type="predicted"/>
<feature type="region of interest" description="Disordered" evidence="1">
    <location>
        <begin position="149"/>
        <end position="210"/>
    </location>
</feature>